<organism evidence="1 2">
    <name type="scientific">Fusobacterium mortiferum</name>
    <dbReference type="NCBI Taxonomy" id="850"/>
    <lineage>
        <taxon>Bacteria</taxon>
        <taxon>Fusobacteriati</taxon>
        <taxon>Fusobacteriota</taxon>
        <taxon>Fusobacteriia</taxon>
        <taxon>Fusobacteriales</taxon>
        <taxon>Fusobacteriaceae</taxon>
        <taxon>Fusobacterium</taxon>
    </lineage>
</organism>
<dbReference type="EMBL" id="QRHL01000004">
    <property type="protein sequence ID" value="RHF73532.1"/>
    <property type="molecule type" value="Genomic_DNA"/>
</dbReference>
<dbReference type="RefSeq" id="WP_118234177.1">
    <property type="nucleotide sequence ID" value="NZ_QRHL01000004.1"/>
</dbReference>
<protein>
    <submittedName>
        <fullName evidence="1">Uncharacterized protein</fullName>
    </submittedName>
</protein>
<dbReference type="AlphaFoldDB" id="A0A414PYX1"/>
<comment type="caution">
    <text evidence="1">The sequence shown here is derived from an EMBL/GenBank/DDBJ whole genome shotgun (WGS) entry which is preliminary data.</text>
</comment>
<gene>
    <name evidence="1" type="ORF">DW663_04495</name>
</gene>
<name>A0A414PYX1_FUSMR</name>
<proteinExistence type="predicted"/>
<accession>A0A414PYX1</accession>
<reference evidence="1 2" key="1">
    <citation type="submission" date="2018-08" db="EMBL/GenBank/DDBJ databases">
        <title>A genome reference for cultivated species of the human gut microbiota.</title>
        <authorList>
            <person name="Zou Y."/>
            <person name="Xue W."/>
            <person name="Luo G."/>
        </authorList>
    </citation>
    <scope>NUCLEOTIDE SEQUENCE [LARGE SCALE GENOMIC DNA]</scope>
    <source>
        <strain evidence="1 2">AM25-1</strain>
    </source>
</reference>
<dbReference type="Proteomes" id="UP000284676">
    <property type="component" value="Unassembled WGS sequence"/>
</dbReference>
<evidence type="ECO:0000313" key="1">
    <source>
        <dbReference type="EMBL" id="RHF73532.1"/>
    </source>
</evidence>
<evidence type="ECO:0000313" key="2">
    <source>
        <dbReference type="Proteomes" id="UP000284676"/>
    </source>
</evidence>
<sequence length="203" mass="24976">MFEKYLEGVFTFLLKKNQFENLDLNKNKRKERIADWLVKTQKYNLIIEQKSILLLSSFKVMEINIEEFKKKFIPKIEKAFFQLENTEKIKIQNNKKTIKFILLFEYFPILESLKLYFESILEKRIFDLENYLFITLDEFEILMTLLKNDEELFNLVLKERLEREKELFKGAKFFDIFEKYKIFKNEYIQHLNNEYKNIKNLKA</sequence>